<dbReference type="InterPro" id="IPR013132">
    <property type="entry name" value="PseI/NeuA/B-like_N"/>
</dbReference>
<sequence>NPAGPQCGNPPTSGWCSALIAPVPGSNRLLLILLSTRLLRYFHLFSFYLFVVKMPLKFELCPGRMIGGSNPCFIIAEIGQNHQGDIEIAKKMIKMAKDCGADCAKFQKSELEHKFNKRALERIYTSKNSWGRTYGDHKRHLEFSHEQYRELQKYAEEVGIFFTASGMDEMAVEFLHELNVPFFKVGSGDTNNFPYLKTTAEKGRPMLVSSGMQSMETMRRVYQTVKEHNPNFAILQCTSAYPLEAEDVNLRVLASGISITLAAVAMGAKVVERHVTLDKTWKGSDHEASLVPICGGEGKDPRGTVLTLDMLTVKVAEPMGVAAEDIFQLVGKTVTEDMEEDDSVLPEVVEGYCKKRKC</sequence>
<comment type="catalytic activity">
    <reaction evidence="2">
        <text>aldehydo-N-acetyl-D-mannosamine 6-phosphate + phosphoenolpyruvate + H2O = N-acetylneuraminate 9-phosphate + phosphate</text>
        <dbReference type="Rhea" id="RHEA:80835"/>
        <dbReference type="ChEBI" id="CHEBI:15377"/>
        <dbReference type="ChEBI" id="CHEBI:43474"/>
        <dbReference type="ChEBI" id="CHEBI:58557"/>
        <dbReference type="ChEBI" id="CHEBI:58702"/>
        <dbReference type="ChEBI" id="CHEBI:231734"/>
        <dbReference type="EC" id="2.5.1.57"/>
    </reaction>
    <physiologicalReaction direction="left-to-right" evidence="2">
        <dbReference type="Rhea" id="RHEA:80836"/>
    </physiologicalReaction>
</comment>
<comment type="caution">
    <text evidence="7">The sequence shown here is derived from an EMBL/GenBank/DDBJ whole genome shotgun (WGS) entry which is preliminary data.</text>
</comment>
<keyword evidence="8" id="KW-1185">Reference proteome</keyword>
<dbReference type="PANTHER" id="PTHR42966">
    <property type="entry name" value="N-ACETYLNEURAMINATE SYNTHASE"/>
    <property type="match status" value="1"/>
</dbReference>
<evidence type="ECO:0000256" key="4">
    <source>
        <dbReference type="ARBA" id="ARBA00067780"/>
    </source>
</evidence>
<feature type="non-terminal residue" evidence="7">
    <location>
        <position position="358"/>
    </location>
</feature>
<dbReference type="GO" id="GO:0047444">
    <property type="term" value="F:N-acylneuraminate-9-phosphate synthase activity"/>
    <property type="evidence" value="ECO:0007669"/>
    <property type="project" value="UniProtKB-EC"/>
</dbReference>
<evidence type="ECO:0000256" key="5">
    <source>
        <dbReference type="ARBA" id="ARBA00083845"/>
    </source>
</evidence>
<feature type="domain" description="AFP-like" evidence="6">
    <location>
        <begin position="301"/>
        <end position="352"/>
    </location>
</feature>
<dbReference type="InterPro" id="IPR013785">
    <property type="entry name" value="Aldolase_TIM"/>
</dbReference>
<evidence type="ECO:0000256" key="1">
    <source>
        <dbReference type="ARBA" id="ARBA00022679"/>
    </source>
</evidence>
<evidence type="ECO:0000256" key="3">
    <source>
        <dbReference type="ARBA" id="ARBA00066534"/>
    </source>
</evidence>
<evidence type="ECO:0000256" key="2">
    <source>
        <dbReference type="ARBA" id="ARBA00050599"/>
    </source>
</evidence>
<dbReference type="InterPro" id="IPR036732">
    <property type="entry name" value="AFP_Neu5c_C_sf"/>
</dbReference>
<dbReference type="GO" id="GO:0016051">
    <property type="term" value="P:carbohydrate biosynthetic process"/>
    <property type="evidence" value="ECO:0007669"/>
    <property type="project" value="InterPro"/>
</dbReference>
<dbReference type="SUPFAM" id="SSF51269">
    <property type="entry name" value="AFP III-like domain"/>
    <property type="match status" value="1"/>
</dbReference>
<gene>
    <name evidence="7" type="ORF">F7725_005372</name>
</gene>
<organism evidence="7 8">
    <name type="scientific">Dissostichus mawsoni</name>
    <name type="common">Antarctic cod</name>
    <dbReference type="NCBI Taxonomy" id="36200"/>
    <lineage>
        <taxon>Eukaryota</taxon>
        <taxon>Metazoa</taxon>
        <taxon>Chordata</taxon>
        <taxon>Craniata</taxon>
        <taxon>Vertebrata</taxon>
        <taxon>Euteleostomi</taxon>
        <taxon>Actinopterygii</taxon>
        <taxon>Neopterygii</taxon>
        <taxon>Teleostei</taxon>
        <taxon>Neoteleostei</taxon>
        <taxon>Acanthomorphata</taxon>
        <taxon>Eupercaria</taxon>
        <taxon>Perciformes</taxon>
        <taxon>Notothenioidei</taxon>
        <taxon>Nototheniidae</taxon>
        <taxon>Dissostichus</taxon>
    </lineage>
</organism>
<dbReference type="AlphaFoldDB" id="A0A7J5YU63"/>
<reference evidence="7 8" key="1">
    <citation type="submission" date="2020-03" db="EMBL/GenBank/DDBJ databases">
        <title>Dissostichus mawsoni Genome sequencing and assembly.</title>
        <authorList>
            <person name="Park H."/>
        </authorList>
    </citation>
    <scope>NUCLEOTIDE SEQUENCE [LARGE SCALE GENOMIC DNA]</scope>
    <source>
        <strain evidence="7">DM0001</strain>
        <tissue evidence="7">Muscle</tissue>
    </source>
</reference>
<dbReference type="PANTHER" id="PTHR42966:SF1">
    <property type="entry name" value="SIALIC ACID SYNTHASE"/>
    <property type="match status" value="1"/>
</dbReference>
<dbReference type="Proteomes" id="UP000518266">
    <property type="component" value="Unassembled WGS sequence"/>
</dbReference>
<proteinExistence type="predicted"/>
<dbReference type="InterPro" id="IPR051690">
    <property type="entry name" value="PseI-like"/>
</dbReference>
<name>A0A7J5YU63_DISMA</name>
<evidence type="ECO:0000313" key="7">
    <source>
        <dbReference type="EMBL" id="KAF3852017.1"/>
    </source>
</evidence>
<dbReference type="EMBL" id="JAAKFY010000009">
    <property type="protein sequence ID" value="KAF3852017.1"/>
    <property type="molecule type" value="Genomic_DNA"/>
</dbReference>
<protein>
    <recommendedName>
        <fullName evidence="4">N-acetylneuraminate-9-phosphate synthase</fullName>
        <ecNumber evidence="3">2.5.1.57</ecNumber>
    </recommendedName>
    <alternativeName>
        <fullName evidence="5">Sialic acid synthase</fullName>
    </alternativeName>
</protein>
<dbReference type="EC" id="2.5.1.57" evidence="3"/>
<dbReference type="GO" id="GO:0006054">
    <property type="term" value="P:N-acetylneuraminate metabolic process"/>
    <property type="evidence" value="ECO:0007669"/>
    <property type="project" value="UniProtKB-ARBA"/>
</dbReference>
<dbReference type="PROSITE" id="PS50844">
    <property type="entry name" value="AFP_LIKE"/>
    <property type="match status" value="1"/>
</dbReference>
<dbReference type="SUPFAM" id="SSF51569">
    <property type="entry name" value="Aldolase"/>
    <property type="match status" value="1"/>
</dbReference>
<accession>A0A7J5YU63</accession>
<dbReference type="GO" id="GO:1901137">
    <property type="term" value="P:carbohydrate derivative biosynthetic process"/>
    <property type="evidence" value="ECO:0007669"/>
    <property type="project" value="UniProtKB-ARBA"/>
</dbReference>
<evidence type="ECO:0000313" key="8">
    <source>
        <dbReference type="Proteomes" id="UP000518266"/>
    </source>
</evidence>
<dbReference type="Gene3D" id="3.90.1210.10">
    <property type="entry name" value="Antifreeze-like/N-acetylneuraminic acid synthase C-terminal domain"/>
    <property type="match status" value="1"/>
</dbReference>
<dbReference type="Pfam" id="PF03102">
    <property type="entry name" value="NeuB"/>
    <property type="match status" value="1"/>
</dbReference>
<dbReference type="FunFam" id="3.20.20.70:FF:000144">
    <property type="entry name" value="sialic acid synthase"/>
    <property type="match status" value="1"/>
</dbReference>
<evidence type="ECO:0000259" key="6">
    <source>
        <dbReference type="PROSITE" id="PS50844"/>
    </source>
</evidence>
<keyword evidence="1" id="KW-0808">Transferase</keyword>
<dbReference type="InterPro" id="IPR006190">
    <property type="entry name" value="SAF_AFP_Neu5Ac"/>
</dbReference>
<dbReference type="OrthoDB" id="9928645at2759"/>
<dbReference type="Gene3D" id="3.20.20.70">
    <property type="entry name" value="Aldolase class I"/>
    <property type="match status" value="1"/>
</dbReference>